<dbReference type="Pfam" id="PF00856">
    <property type="entry name" value="SET"/>
    <property type="match status" value="1"/>
</dbReference>
<dbReference type="InterPro" id="IPR001214">
    <property type="entry name" value="SET_dom"/>
</dbReference>
<dbReference type="Gene3D" id="6.10.140.2220">
    <property type="match status" value="1"/>
</dbReference>
<evidence type="ECO:0008006" key="9">
    <source>
        <dbReference type="Google" id="ProtNLM"/>
    </source>
</evidence>
<dbReference type="PANTHER" id="PTHR12197:SF251">
    <property type="entry name" value="EG:BACR7C10.4 PROTEIN"/>
    <property type="match status" value="1"/>
</dbReference>
<evidence type="ECO:0000256" key="2">
    <source>
        <dbReference type="ARBA" id="ARBA00022771"/>
    </source>
</evidence>
<proteinExistence type="predicted"/>
<evidence type="ECO:0000256" key="4">
    <source>
        <dbReference type="PROSITE-ProRule" id="PRU00134"/>
    </source>
</evidence>
<evidence type="ECO:0000256" key="3">
    <source>
        <dbReference type="ARBA" id="ARBA00022833"/>
    </source>
</evidence>
<feature type="domain" description="MYND-type" evidence="6">
    <location>
        <begin position="59"/>
        <end position="98"/>
    </location>
</feature>
<dbReference type="GO" id="GO:0005634">
    <property type="term" value="C:nucleus"/>
    <property type="evidence" value="ECO:0007669"/>
    <property type="project" value="TreeGrafter"/>
</dbReference>
<evidence type="ECO:0000313" key="8">
    <source>
        <dbReference type="Proteomes" id="UP001286456"/>
    </source>
</evidence>
<dbReference type="Pfam" id="PF01753">
    <property type="entry name" value="zf-MYND"/>
    <property type="match status" value="1"/>
</dbReference>
<organism evidence="7 8">
    <name type="scientific">Cercophora scortea</name>
    <dbReference type="NCBI Taxonomy" id="314031"/>
    <lineage>
        <taxon>Eukaryota</taxon>
        <taxon>Fungi</taxon>
        <taxon>Dikarya</taxon>
        <taxon>Ascomycota</taxon>
        <taxon>Pezizomycotina</taxon>
        <taxon>Sordariomycetes</taxon>
        <taxon>Sordariomycetidae</taxon>
        <taxon>Sordariales</taxon>
        <taxon>Lasiosphaeriaceae</taxon>
        <taxon>Cercophora</taxon>
    </lineage>
</organism>
<protein>
    <recommendedName>
        <fullName evidence="9">MYND-type zinc finger protein samB</fullName>
    </recommendedName>
</protein>
<gene>
    <name evidence="7" type="ORF">B0T19DRAFT_406953</name>
</gene>
<keyword evidence="3" id="KW-0862">Zinc</keyword>
<keyword evidence="2 4" id="KW-0863">Zinc-finger</keyword>
<dbReference type="Gene3D" id="2.170.270.10">
    <property type="entry name" value="SET domain"/>
    <property type="match status" value="1"/>
</dbReference>
<evidence type="ECO:0000259" key="6">
    <source>
        <dbReference type="PROSITE" id="PS50865"/>
    </source>
</evidence>
<dbReference type="Proteomes" id="UP001286456">
    <property type="component" value="Unassembled WGS sequence"/>
</dbReference>
<dbReference type="PROSITE" id="PS50280">
    <property type="entry name" value="SET"/>
    <property type="match status" value="1"/>
</dbReference>
<comment type="caution">
    <text evidence="7">The sequence shown here is derived from an EMBL/GenBank/DDBJ whole genome shotgun (WGS) entry which is preliminary data.</text>
</comment>
<accession>A0AAE0J3K2</accession>
<reference evidence="7" key="2">
    <citation type="submission" date="2023-06" db="EMBL/GenBank/DDBJ databases">
        <authorList>
            <consortium name="Lawrence Berkeley National Laboratory"/>
            <person name="Haridas S."/>
            <person name="Hensen N."/>
            <person name="Bonometti L."/>
            <person name="Westerberg I."/>
            <person name="Brannstrom I.O."/>
            <person name="Guillou S."/>
            <person name="Cros-Aarteil S."/>
            <person name="Calhoun S."/>
            <person name="Kuo A."/>
            <person name="Mondo S."/>
            <person name="Pangilinan J."/>
            <person name="Riley R."/>
            <person name="Labutti K."/>
            <person name="Andreopoulos B."/>
            <person name="Lipzen A."/>
            <person name="Chen C."/>
            <person name="Yanf M."/>
            <person name="Daum C."/>
            <person name="Ng V."/>
            <person name="Clum A."/>
            <person name="Steindorff A."/>
            <person name="Ohm R."/>
            <person name="Martin F."/>
            <person name="Silar P."/>
            <person name="Natvig D."/>
            <person name="Lalanne C."/>
            <person name="Gautier V."/>
            <person name="Ament-Velasquez S.L."/>
            <person name="Kruys A."/>
            <person name="Hutchinson M.I."/>
            <person name="Powell A.J."/>
            <person name="Barry K."/>
            <person name="Miller A.N."/>
            <person name="Grigoriev I.V."/>
            <person name="Debuchy R."/>
            <person name="Gladieux P."/>
            <person name="Thoren M.H."/>
            <person name="Johannesson H."/>
        </authorList>
    </citation>
    <scope>NUCLEOTIDE SEQUENCE</scope>
    <source>
        <strain evidence="7">SMH4131-1</strain>
    </source>
</reference>
<dbReference type="SUPFAM" id="SSF82199">
    <property type="entry name" value="SET domain"/>
    <property type="match status" value="1"/>
</dbReference>
<keyword evidence="1" id="KW-0479">Metal-binding</keyword>
<dbReference type="InterPro" id="IPR050869">
    <property type="entry name" value="H3K4_H4K5_MeTrfase"/>
</dbReference>
<evidence type="ECO:0000313" key="7">
    <source>
        <dbReference type="EMBL" id="KAK3335601.1"/>
    </source>
</evidence>
<dbReference type="InterPro" id="IPR002893">
    <property type="entry name" value="Znf_MYND"/>
</dbReference>
<dbReference type="PROSITE" id="PS01360">
    <property type="entry name" value="ZF_MYND_1"/>
    <property type="match status" value="1"/>
</dbReference>
<evidence type="ECO:0000259" key="5">
    <source>
        <dbReference type="PROSITE" id="PS50280"/>
    </source>
</evidence>
<evidence type="ECO:0000256" key="1">
    <source>
        <dbReference type="ARBA" id="ARBA00022723"/>
    </source>
</evidence>
<dbReference type="GO" id="GO:0008270">
    <property type="term" value="F:zinc ion binding"/>
    <property type="evidence" value="ECO:0007669"/>
    <property type="project" value="UniProtKB-KW"/>
</dbReference>
<name>A0AAE0J3K2_9PEZI</name>
<feature type="domain" description="SET" evidence="5">
    <location>
        <begin position="11"/>
        <end position="267"/>
    </location>
</feature>
<dbReference type="AlphaFoldDB" id="A0AAE0J3K2"/>
<keyword evidence="8" id="KW-1185">Reference proteome</keyword>
<sequence length="566" mass="62801">MAAATLPTAPENTKISGAAGVGDGRSLIAARSFKPGDVIATFNDPLLALPDGPGMRTTCNFCLAVDVPLKACTGCKATVYCGAACQRAHWKSIHKAECKMFKRVREQSNKDWLPTPVRALAQVLTLLEAGESNAVAVFGDGGSLEGNVVGFRRDTQVWKDYQLQAAAALVYLGMMGSEEWQEKASRGALDSDAKFQRACEVLCKIQTNAFNRLDEDTALSGIFLHPGMAMVNHSCIPNAFVGFEKRVAQLRAGEPIKEGDEIRISYIDYTIPRNARREALKLYHFGCGCRRCTLDLDVYQVCQGSPVVDLNAFSIQPDLQKLRHPRVDRSKASPAEIEAIYKQWNSVKVPASDDAEAMRVTREQWRLCKPLVEAKMWAVEPLPSTILQLMQSYAVARNQIAYALPLACFLQTEYEPVRYVAPFMPWRIKGIMLIATMLSETAYLTATGELAKTYPHKGLVNILTKSDQLSMCEAMLRLVVHYARMGQTEQWGPLREAMDMLKDIESLEGRERESSLLRKWAKNPEDFEGRAFFQAVVVEPINALAALALEIVEGELGGDERSLVRR</sequence>
<dbReference type="PANTHER" id="PTHR12197">
    <property type="entry name" value="HISTONE-LYSINE N-METHYLTRANSFERASE SMYD"/>
    <property type="match status" value="1"/>
</dbReference>
<dbReference type="EMBL" id="JAUEPO010000001">
    <property type="protein sequence ID" value="KAK3335601.1"/>
    <property type="molecule type" value="Genomic_DNA"/>
</dbReference>
<dbReference type="Gene3D" id="1.10.220.160">
    <property type="match status" value="1"/>
</dbReference>
<dbReference type="InterPro" id="IPR046341">
    <property type="entry name" value="SET_dom_sf"/>
</dbReference>
<reference evidence="7" key="1">
    <citation type="journal article" date="2023" name="Mol. Phylogenet. Evol.">
        <title>Genome-scale phylogeny and comparative genomics of the fungal order Sordariales.</title>
        <authorList>
            <person name="Hensen N."/>
            <person name="Bonometti L."/>
            <person name="Westerberg I."/>
            <person name="Brannstrom I.O."/>
            <person name="Guillou S."/>
            <person name="Cros-Aarteil S."/>
            <person name="Calhoun S."/>
            <person name="Haridas S."/>
            <person name="Kuo A."/>
            <person name="Mondo S."/>
            <person name="Pangilinan J."/>
            <person name="Riley R."/>
            <person name="LaButti K."/>
            <person name="Andreopoulos B."/>
            <person name="Lipzen A."/>
            <person name="Chen C."/>
            <person name="Yan M."/>
            <person name="Daum C."/>
            <person name="Ng V."/>
            <person name="Clum A."/>
            <person name="Steindorff A."/>
            <person name="Ohm R.A."/>
            <person name="Martin F."/>
            <person name="Silar P."/>
            <person name="Natvig D.O."/>
            <person name="Lalanne C."/>
            <person name="Gautier V."/>
            <person name="Ament-Velasquez S.L."/>
            <person name="Kruys A."/>
            <person name="Hutchinson M.I."/>
            <person name="Powell A.J."/>
            <person name="Barry K."/>
            <person name="Miller A.N."/>
            <person name="Grigoriev I.V."/>
            <person name="Debuchy R."/>
            <person name="Gladieux P."/>
            <person name="Hiltunen Thoren M."/>
            <person name="Johannesson H."/>
        </authorList>
    </citation>
    <scope>NUCLEOTIDE SEQUENCE</scope>
    <source>
        <strain evidence="7">SMH4131-1</strain>
    </source>
</reference>
<dbReference type="PROSITE" id="PS50865">
    <property type="entry name" value="ZF_MYND_2"/>
    <property type="match status" value="1"/>
</dbReference>